<dbReference type="InterPro" id="IPR006311">
    <property type="entry name" value="TAT_signal"/>
</dbReference>
<evidence type="ECO:0000256" key="1">
    <source>
        <dbReference type="SAM" id="SignalP"/>
    </source>
</evidence>
<organism evidence="3 4">
    <name type="scientific">Cryobacterium tagatosivorans</name>
    <dbReference type="NCBI Taxonomy" id="1259199"/>
    <lineage>
        <taxon>Bacteria</taxon>
        <taxon>Bacillati</taxon>
        <taxon>Actinomycetota</taxon>
        <taxon>Actinomycetes</taxon>
        <taxon>Micrococcales</taxon>
        <taxon>Microbacteriaceae</taxon>
        <taxon>Cryobacterium</taxon>
    </lineage>
</organism>
<evidence type="ECO:0000313" key="4">
    <source>
        <dbReference type="Proteomes" id="UP000297866"/>
    </source>
</evidence>
<gene>
    <name evidence="3" type="ORF">E3O23_15675</name>
</gene>
<dbReference type="InterPro" id="IPR012347">
    <property type="entry name" value="Ferritin-like"/>
</dbReference>
<dbReference type="PROSITE" id="PS51318">
    <property type="entry name" value="TAT"/>
    <property type="match status" value="1"/>
</dbReference>
<comment type="caution">
    <text evidence="3">The sequence shown here is derived from an EMBL/GenBank/DDBJ whole genome shotgun (WGS) entry which is preliminary data.</text>
</comment>
<protein>
    <submittedName>
        <fullName evidence="3">DUF305 domain-containing protein</fullName>
    </submittedName>
</protein>
<dbReference type="Gene3D" id="1.20.1260.10">
    <property type="match status" value="1"/>
</dbReference>
<keyword evidence="1" id="KW-0732">Signal</keyword>
<dbReference type="PANTHER" id="PTHR36933">
    <property type="entry name" value="SLL0788 PROTEIN"/>
    <property type="match status" value="1"/>
</dbReference>
<proteinExistence type="predicted"/>
<dbReference type="PROSITE" id="PS51257">
    <property type="entry name" value="PROKAR_LIPOPROTEIN"/>
    <property type="match status" value="1"/>
</dbReference>
<accession>A0A4R8UCT1</accession>
<feature type="domain" description="DUF305" evidence="2">
    <location>
        <begin position="52"/>
        <end position="194"/>
    </location>
</feature>
<dbReference type="RefSeq" id="WP_134492609.1">
    <property type="nucleotide sequence ID" value="NZ_SOEZ01000075.1"/>
</dbReference>
<dbReference type="EMBL" id="SOEZ01000075">
    <property type="protein sequence ID" value="TFB47291.1"/>
    <property type="molecule type" value="Genomic_DNA"/>
</dbReference>
<dbReference type="OrthoDB" id="26872at2"/>
<evidence type="ECO:0000259" key="2">
    <source>
        <dbReference type="Pfam" id="PF03713"/>
    </source>
</evidence>
<reference evidence="3 4" key="1">
    <citation type="submission" date="2019-03" db="EMBL/GenBank/DDBJ databases">
        <title>Genomics of glacier-inhabiting Cryobacterium strains.</title>
        <authorList>
            <person name="Liu Q."/>
            <person name="Xin Y.-H."/>
        </authorList>
    </citation>
    <scope>NUCLEOTIDE SEQUENCE [LARGE SCALE GENOMIC DNA]</scope>
    <source>
        <strain evidence="3 4">Sr47</strain>
    </source>
</reference>
<keyword evidence="4" id="KW-1185">Reference proteome</keyword>
<dbReference type="Pfam" id="PF03713">
    <property type="entry name" value="DUF305"/>
    <property type="match status" value="1"/>
</dbReference>
<feature type="signal peptide" evidence="1">
    <location>
        <begin position="1"/>
        <end position="31"/>
    </location>
</feature>
<sequence>MLTNRLLARRTSLLAAAAVAGLLALSGCAGAVSGGSAASDAPASSDSFNAADVAFAQMMIPHHEQAVEMSDEILGKDGIDQDTVDLATGIKAAQEPEIQQMESWLDAWGADRAMAGMGHGTDGMMSADDMSALDEATGSEAARLFLQQMLVHHEGAITMARTELQAGKNAEAKALAEAIVTAQEAEIQEIKDLLAAS</sequence>
<dbReference type="InterPro" id="IPR005183">
    <property type="entry name" value="DUF305_CopM-like"/>
</dbReference>
<dbReference type="Proteomes" id="UP000297866">
    <property type="component" value="Unassembled WGS sequence"/>
</dbReference>
<name>A0A4R8UCT1_9MICO</name>
<feature type="chain" id="PRO_5020964186" evidence="1">
    <location>
        <begin position="32"/>
        <end position="197"/>
    </location>
</feature>
<dbReference type="PANTHER" id="PTHR36933:SF1">
    <property type="entry name" value="SLL0788 PROTEIN"/>
    <property type="match status" value="1"/>
</dbReference>
<dbReference type="AlphaFoldDB" id="A0A4R8UCT1"/>
<evidence type="ECO:0000313" key="3">
    <source>
        <dbReference type="EMBL" id="TFB47291.1"/>
    </source>
</evidence>